<reference evidence="1" key="1">
    <citation type="submission" date="2024-03" db="EMBL/GenBank/DDBJ databases">
        <authorList>
            <consortium name="ELIXIR-Norway"/>
            <consortium name="Elixir Norway"/>
        </authorList>
    </citation>
    <scope>NUCLEOTIDE SEQUENCE</scope>
</reference>
<organism evidence="1 2">
    <name type="scientific">Sphagnum jensenii</name>
    <dbReference type="NCBI Taxonomy" id="128206"/>
    <lineage>
        <taxon>Eukaryota</taxon>
        <taxon>Viridiplantae</taxon>
        <taxon>Streptophyta</taxon>
        <taxon>Embryophyta</taxon>
        <taxon>Bryophyta</taxon>
        <taxon>Sphagnophytina</taxon>
        <taxon>Sphagnopsida</taxon>
        <taxon>Sphagnales</taxon>
        <taxon>Sphagnaceae</taxon>
        <taxon>Sphagnum</taxon>
    </lineage>
</organism>
<evidence type="ECO:0000313" key="1">
    <source>
        <dbReference type="EMBL" id="CAK9863668.1"/>
    </source>
</evidence>
<accession>A0ABP1AMD4</accession>
<evidence type="ECO:0000313" key="2">
    <source>
        <dbReference type="Proteomes" id="UP001497522"/>
    </source>
</evidence>
<dbReference type="InterPro" id="IPR023393">
    <property type="entry name" value="START-like_dom_sf"/>
</dbReference>
<proteinExistence type="predicted"/>
<dbReference type="PANTHER" id="PTHR33789:SF13">
    <property type="entry name" value="BET V I_MAJOR LATEX PROTEIN DOMAIN-CONTAINING PROTEIN"/>
    <property type="match status" value="1"/>
</dbReference>
<protein>
    <submittedName>
        <fullName evidence="1">Uncharacterized protein</fullName>
    </submittedName>
</protein>
<dbReference type="Pfam" id="PF10604">
    <property type="entry name" value="Polyketide_cyc2"/>
    <property type="match status" value="1"/>
</dbReference>
<dbReference type="InterPro" id="IPR053249">
    <property type="entry name" value="LFS"/>
</dbReference>
<name>A0ABP1AMD4_9BRYO</name>
<keyword evidence="2" id="KW-1185">Reference proteome</keyword>
<sequence>MRVIQVNGGLTQLMDAARNYNDEDPGVTGTATAAGLKWQGSITASIEASLEKAWEIASDFCGLHKFVPIVEVCERLKGRNRKPGCLRFYTLNSPTGLPGGKRKGWAKDKLLTISPQHHCFTYTLQGSNLNLEECIFTWHLEEDRDQAGSTLVNWFFDLNPVKKSTKEKTLSDMSELGYNFIKGLETAAPATAATATAPTATAASISIAPNSDS</sequence>
<dbReference type="EMBL" id="OZ023714">
    <property type="protein sequence ID" value="CAK9863668.1"/>
    <property type="molecule type" value="Genomic_DNA"/>
</dbReference>
<dbReference type="Proteomes" id="UP001497522">
    <property type="component" value="Chromosome 13"/>
</dbReference>
<dbReference type="CDD" id="cd07821">
    <property type="entry name" value="PYR_PYL_RCAR_like"/>
    <property type="match status" value="1"/>
</dbReference>
<dbReference type="PANTHER" id="PTHR33789">
    <property type="entry name" value="LACHRYMATORY-FACTOR SYNTHASE"/>
    <property type="match status" value="1"/>
</dbReference>
<gene>
    <name evidence="1" type="ORF">CSSPJE1EN2_LOCUS6663</name>
</gene>
<dbReference type="SUPFAM" id="SSF55961">
    <property type="entry name" value="Bet v1-like"/>
    <property type="match status" value="1"/>
</dbReference>
<dbReference type="InterPro" id="IPR019587">
    <property type="entry name" value="Polyketide_cyclase/dehydratase"/>
</dbReference>
<dbReference type="Gene3D" id="3.30.530.20">
    <property type="match status" value="1"/>
</dbReference>